<name>A0A9E7GT93_9LILI</name>
<feature type="region of interest" description="Disordered" evidence="1">
    <location>
        <begin position="47"/>
        <end position="77"/>
    </location>
</feature>
<feature type="region of interest" description="Disordered" evidence="1">
    <location>
        <begin position="1"/>
        <end position="35"/>
    </location>
</feature>
<organism evidence="2 3">
    <name type="scientific">Musa troglodytarum</name>
    <name type="common">fe'i banana</name>
    <dbReference type="NCBI Taxonomy" id="320322"/>
    <lineage>
        <taxon>Eukaryota</taxon>
        <taxon>Viridiplantae</taxon>
        <taxon>Streptophyta</taxon>
        <taxon>Embryophyta</taxon>
        <taxon>Tracheophyta</taxon>
        <taxon>Spermatophyta</taxon>
        <taxon>Magnoliopsida</taxon>
        <taxon>Liliopsida</taxon>
        <taxon>Zingiberales</taxon>
        <taxon>Musaceae</taxon>
        <taxon>Musa</taxon>
    </lineage>
</organism>
<protein>
    <submittedName>
        <fullName evidence="2">Uncharacterized protein</fullName>
    </submittedName>
</protein>
<sequence length="92" mass="9705">MVAEVETHEALEPAHGNATDEEDGKPATPGSGGGLLLVGLLQLDRRRVGTHGRQKPLHDVAHAASSPAEDDGGVLLDEAPHPLLRRLLRPVD</sequence>
<reference evidence="2" key="1">
    <citation type="submission" date="2022-05" db="EMBL/GenBank/DDBJ databases">
        <title>The Musa troglodytarum L. genome provides insights into the mechanism of non-climacteric behaviour and enrichment of carotenoids.</title>
        <authorList>
            <person name="Wang J."/>
        </authorList>
    </citation>
    <scope>NUCLEOTIDE SEQUENCE</scope>
    <source>
        <tissue evidence="2">Leaf</tissue>
    </source>
</reference>
<evidence type="ECO:0000313" key="2">
    <source>
        <dbReference type="EMBL" id="URE21281.1"/>
    </source>
</evidence>
<feature type="compositionally biased region" description="Basic and acidic residues" evidence="1">
    <location>
        <begin position="1"/>
        <end position="12"/>
    </location>
</feature>
<evidence type="ECO:0000313" key="3">
    <source>
        <dbReference type="Proteomes" id="UP001055439"/>
    </source>
</evidence>
<proteinExistence type="predicted"/>
<accession>A0A9E7GT93</accession>
<keyword evidence="3" id="KW-1185">Reference proteome</keyword>
<dbReference type="Proteomes" id="UP001055439">
    <property type="component" value="Chromosome 7"/>
</dbReference>
<dbReference type="AlphaFoldDB" id="A0A9E7GT93"/>
<gene>
    <name evidence="2" type="ORF">MUK42_05189</name>
</gene>
<dbReference type="EMBL" id="CP097509">
    <property type="protein sequence ID" value="URE21281.1"/>
    <property type="molecule type" value="Genomic_DNA"/>
</dbReference>
<evidence type="ECO:0000256" key="1">
    <source>
        <dbReference type="SAM" id="MobiDB-lite"/>
    </source>
</evidence>